<keyword evidence="8" id="KW-1185">Reference proteome</keyword>
<feature type="domain" description="FAD/NAD(P)-binding" evidence="6">
    <location>
        <begin position="7"/>
        <end position="344"/>
    </location>
</feature>
<protein>
    <recommendedName>
        <fullName evidence="6">FAD/NAD(P)-binding domain-containing protein</fullName>
    </recommendedName>
</protein>
<dbReference type="Proteomes" id="UP000772434">
    <property type="component" value="Unassembled WGS sequence"/>
</dbReference>
<keyword evidence="5" id="KW-0520">NAD</keyword>
<evidence type="ECO:0000256" key="2">
    <source>
        <dbReference type="ARBA" id="ARBA00022630"/>
    </source>
</evidence>
<proteinExistence type="inferred from homology"/>
<keyword evidence="2" id="KW-0285">Flavoprotein</keyword>
<evidence type="ECO:0000256" key="1">
    <source>
        <dbReference type="ARBA" id="ARBA00005272"/>
    </source>
</evidence>
<evidence type="ECO:0000313" key="7">
    <source>
        <dbReference type="EMBL" id="KAF9060049.1"/>
    </source>
</evidence>
<evidence type="ECO:0000256" key="5">
    <source>
        <dbReference type="ARBA" id="ARBA00023027"/>
    </source>
</evidence>
<dbReference type="InterPro" id="IPR036188">
    <property type="entry name" value="FAD/NAD-bd_sf"/>
</dbReference>
<dbReference type="SUPFAM" id="SSF51905">
    <property type="entry name" value="FAD/NAD(P)-binding domain"/>
    <property type="match status" value="2"/>
</dbReference>
<keyword evidence="3" id="KW-0274">FAD</keyword>
<dbReference type="Pfam" id="PF07992">
    <property type="entry name" value="Pyr_redox_2"/>
    <property type="match status" value="1"/>
</dbReference>
<dbReference type="PANTHER" id="PTHR43706">
    <property type="entry name" value="NADH DEHYDROGENASE"/>
    <property type="match status" value="1"/>
</dbReference>
<sequence length="428" mass="47016">MTPTRPRIVLVGAGWAGFILSQELSDTQYDITIIAPHQTFAYTPLLASAATGLFFSRLAEEPIRRAHRKTTYYRAYATAADFSQQTVTCIPSILQADGSDVPDAEHPFTVEYDKLIIAPGCVNQTFNTPGADEHCFFLKTVPDAEAIKAKLLSILEIASLPTTSRERAQELLHIAVVGGGPTGVELSAELADLFDEISKTYPHLAGLPSITIHDVAPEILGAFHDKLKTHALQSFSKHGVEVKTSSHIEKIDSDGALYNLYTKEDGKKLCGMVAWATGNKQCDFVDSLRGVSKASRLGRLLTDQRLRVLKEDKTALLNVYALGDAADIFDKGLPTTAEVAVQKAEYLVKALNSPDKESAPFVYKQRRMVAYLGGTDGVIMGQQDWTGEAAWLAWRSGSLGWTRSWRRKAMIIASWGWNFIGGREIARR</sequence>
<dbReference type="GO" id="GO:0003954">
    <property type="term" value="F:NADH dehydrogenase activity"/>
    <property type="evidence" value="ECO:0007669"/>
    <property type="project" value="InterPro"/>
</dbReference>
<dbReference type="PRINTS" id="PR00368">
    <property type="entry name" value="FADPNR"/>
</dbReference>
<dbReference type="OrthoDB" id="9992747at2759"/>
<dbReference type="EMBL" id="JADNRY010000263">
    <property type="protein sequence ID" value="KAF9060049.1"/>
    <property type="molecule type" value="Genomic_DNA"/>
</dbReference>
<dbReference type="Gene3D" id="3.50.50.100">
    <property type="match status" value="1"/>
</dbReference>
<dbReference type="AlphaFoldDB" id="A0A9P5TZA3"/>
<name>A0A9P5TZA3_9AGAR</name>
<evidence type="ECO:0000313" key="8">
    <source>
        <dbReference type="Proteomes" id="UP000772434"/>
    </source>
</evidence>
<keyword evidence="4" id="KW-0560">Oxidoreductase</keyword>
<comment type="similarity">
    <text evidence="1">Belongs to the NADH dehydrogenase family.</text>
</comment>
<gene>
    <name evidence="7" type="ORF">BDP27DRAFT_1237525</name>
</gene>
<dbReference type="GO" id="GO:0005739">
    <property type="term" value="C:mitochondrion"/>
    <property type="evidence" value="ECO:0007669"/>
    <property type="project" value="TreeGrafter"/>
</dbReference>
<organism evidence="7 8">
    <name type="scientific">Rhodocollybia butyracea</name>
    <dbReference type="NCBI Taxonomy" id="206335"/>
    <lineage>
        <taxon>Eukaryota</taxon>
        <taxon>Fungi</taxon>
        <taxon>Dikarya</taxon>
        <taxon>Basidiomycota</taxon>
        <taxon>Agaricomycotina</taxon>
        <taxon>Agaricomycetes</taxon>
        <taxon>Agaricomycetidae</taxon>
        <taxon>Agaricales</taxon>
        <taxon>Marasmiineae</taxon>
        <taxon>Omphalotaceae</taxon>
        <taxon>Rhodocollybia</taxon>
    </lineage>
</organism>
<dbReference type="PANTHER" id="PTHR43706:SF17">
    <property type="entry name" value="NADH DEHYDROGENASE (EUROFUNG)"/>
    <property type="match status" value="1"/>
</dbReference>
<evidence type="ECO:0000256" key="4">
    <source>
        <dbReference type="ARBA" id="ARBA00023002"/>
    </source>
</evidence>
<accession>A0A9P5TZA3</accession>
<dbReference type="InterPro" id="IPR045024">
    <property type="entry name" value="NDH-2"/>
</dbReference>
<evidence type="ECO:0000256" key="3">
    <source>
        <dbReference type="ARBA" id="ARBA00022827"/>
    </source>
</evidence>
<dbReference type="InterPro" id="IPR023753">
    <property type="entry name" value="FAD/NAD-binding_dom"/>
</dbReference>
<comment type="caution">
    <text evidence="7">The sequence shown here is derived from an EMBL/GenBank/DDBJ whole genome shotgun (WGS) entry which is preliminary data.</text>
</comment>
<dbReference type="PRINTS" id="PR00411">
    <property type="entry name" value="PNDRDTASEI"/>
</dbReference>
<reference evidence="7" key="1">
    <citation type="submission" date="2020-11" db="EMBL/GenBank/DDBJ databases">
        <authorList>
            <consortium name="DOE Joint Genome Institute"/>
            <person name="Ahrendt S."/>
            <person name="Riley R."/>
            <person name="Andreopoulos W."/>
            <person name="Labutti K."/>
            <person name="Pangilinan J."/>
            <person name="Ruiz-Duenas F.J."/>
            <person name="Barrasa J.M."/>
            <person name="Sanchez-Garcia M."/>
            <person name="Camarero S."/>
            <person name="Miyauchi S."/>
            <person name="Serrano A."/>
            <person name="Linde D."/>
            <person name="Babiker R."/>
            <person name="Drula E."/>
            <person name="Ayuso-Fernandez I."/>
            <person name="Pacheco R."/>
            <person name="Padilla G."/>
            <person name="Ferreira P."/>
            <person name="Barriuso J."/>
            <person name="Kellner H."/>
            <person name="Castanera R."/>
            <person name="Alfaro M."/>
            <person name="Ramirez L."/>
            <person name="Pisabarro A.G."/>
            <person name="Kuo A."/>
            <person name="Tritt A."/>
            <person name="Lipzen A."/>
            <person name="He G."/>
            <person name="Yan M."/>
            <person name="Ng V."/>
            <person name="Cullen D."/>
            <person name="Martin F."/>
            <person name="Rosso M.-N."/>
            <person name="Henrissat B."/>
            <person name="Hibbett D."/>
            <person name="Martinez A.T."/>
            <person name="Grigoriev I.V."/>
        </authorList>
    </citation>
    <scope>NUCLEOTIDE SEQUENCE</scope>
    <source>
        <strain evidence="7">AH 40177</strain>
    </source>
</reference>
<evidence type="ECO:0000259" key="6">
    <source>
        <dbReference type="Pfam" id="PF07992"/>
    </source>
</evidence>